<feature type="domain" description="Expansin-like CBD" evidence="6">
    <location>
        <begin position="183"/>
        <end position="267"/>
    </location>
</feature>
<feature type="signal peptide" evidence="4">
    <location>
        <begin position="1"/>
        <end position="28"/>
    </location>
</feature>
<dbReference type="PRINTS" id="PR01225">
    <property type="entry name" value="EXPANSNFAMLY"/>
</dbReference>
<dbReference type="SMART" id="SM00837">
    <property type="entry name" value="DPBB_1"/>
    <property type="match status" value="1"/>
</dbReference>
<name>A0A8K0GWC9_9ROSA</name>
<feature type="chain" id="PRO_5035447514" evidence="4">
    <location>
        <begin position="29"/>
        <end position="273"/>
    </location>
</feature>
<comment type="similarity">
    <text evidence="3">Belongs to the expansin family.</text>
</comment>
<reference evidence="7" key="1">
    <citation type="submission" date="2020-03" db="EMBL/GenBank/DDBJ databases">
        <title>A high-quality chromosome-level genome assembly of a woody plant with both climbing and erect habits, Rhamnella rubrinervis.</title>
        <authorList>
            <person name="Lu Z."/>
            <person name="Yang Y."/>
            <person name="Zhu X."/>
            <person name="Sun Y."/>
        </authorList>
    </citation>
    <scope>NUCLEOTIDE SEQUENCE</scope>
    <source>
        <strain evidence="7">BYM</strain>
        <tissue evidence="7">Leaf</tissue>
    </source>
</reference>
<keyword evidence="8" id="KW-1185">Reference proteome</keyword>
<dbReference type="InterPro" id="IPR009009">
    <property type="entry name" value="RlpA-like_DPBB"/>
</dbReference>
<dbReference type="InterPro" id="IPR036908">
    <property type="entry name" value="RlpA-like_sf"/>
</dbReference>
<evidence type="ECO:0000259" key="6">
    <source>
        <dbReference type="PROSITE" id="PS50843"/>
    </source>
</evidence>
<dbReference type="Proteomes" id="UP000796880">
    <property type="component" value="Unassembled WGS sequence"/>
</dbReference>
<gene>
    <name evidence="7" type="ORF">FNV43_RR18316</name>
</gene>
<sequence length="273" mass="29126">MASLLQSPIFSLMVYATLFSCLLESCSCFSPRLLNFSMAETDSEWLIAAATWYGSSNGAGTDGGACGYGDAVELFPLEKMVSAGGPSLFKQGKGCGACYQVKCTSNVACSGTPVTVTITDECPGCAEQFHFDLSGTAFGAMAKPGLADQLRNVGLLQIMRTRVKCNYPGVAIAFHVDAGSNPYYFATLIEYEDGDGDLGAVELKQSGGGGGSWVPMQQVWGAVWKLNWGSQLQPPLSIRLTTLKSGYTLVANNVIPYGWQPGQTYRSFVNFKT</sequence>
<dbReference type="PROSITE" id="PS50843">
    <property type="entry name" value="EXPANSIN_CBD"/>
    <property type="match status" value="1"/>
</dbReference>
<dbReference type="Pfam" id="PF03330">
    <property type="entry name" value="DPBB_1"/>
    <property type="match status" value="1"/>
</dbReference>
<dbReference type="Gene3D" id="2.40.40.10">
    <property type="entry name" value="RlpA-like domain"/>
    <property type="match status" value="1"/>
</dbReference>
<dbReference type="GO" id="GO:0009653">
    <property type="term" value="P:anatomical structure morphogenesis"/>
    <property type="evidence" value="ECO:0007669"/>
    <property type="project" value="UniProtKB-ARBA"/>
</dbReference>
<evidence type="ECO:0000256" key="4">
    <source>
        <dbReference type="SAM" id="SignalP"/>
    </source>
</evidence>
<keyword evidence="2" id="KW-0964">Secreted</keyword>
<dbReference type="InterPro" id="IPR036749">
    <property type="entry name" value="Expansin_CBD_sf"/>
</dbReference>
<evidence type="ECO:0000256" key="1">
    <source>
        <dbReference type="ARBA" id="ARBA00004613"/>
    </source>
</evidence>
<protein>
    <submittedName>
        <fullName evidence="7">Uncharacterized protein</fullName>
    </submittedName>
</protein>
<keyword evidence="4" id="KW-0732">Signal</keyword>
<dbReference type="AlphaFoldDB" id="A0A8K0GWC9"/>
<evidence type="ECO:0000256" key="3">
    <source>
        <dbReference type="RuleBase" id="RU003460"/>
    </source>
</evidence>
<dbReference type="InterPro" id="IPR005795">
    <property type="entry name" value="LolPI"/>
</dbReference>
<dbReference type="OrthoDB" id="406505at2759"/>
<dbReference type="PROSITE" id="PS50842">
    <property type="entry name" value="EXPANSIN_EG45"/>
    <property type="match status" value="1"/>
</dbReference>
<dbReference type="InterPro" id="IPR007117">
    <property type="entry name" value="Expansin_CBD"/>
</dbReference>
<evidence type="ECO:0000313" key="7">
    <source>
        <dbReference type="EMBL" id="KAF3440038.1"/>
    </source>
</evidence>
<dbReference type="PANTHER" id="PTHR31692:SF56">
    <property type="entry name" value="EXPANSIN-B2-RELATED"/>
    <property type="match status" value="1"/>
</dbReference>
<comment type="caution">
    <text evidence="7">The sequence shown here is derived from an EMBL/GenBank/DDBJ whole genome shotgun (WGS) entry which is preliminary data.</text>
</comment>
<dbReference type="PRINTS" id="PR00829">
    <property type="entry name" value="LOLP1ALLERGN"/>
</dbReference>
<organism evidence="7 8">
    <name type="scientific">Rhamnella rubrinervis</name>
    <dbReference type="NCBI Taxonomy" id="2594499"/>
    <lineage>
        <taxon>Eukaryota</taxon>
        <taxon>Viridiplantae</taxon>
        <taxon>Streptophyta</taxon>
        <taxon>Embryophyta</taxon>
        <taxon>Tracheophyta</taxon>
        <taxon>Spermatophyta</taxon>
        <taxon>Magnoliopsida</taxon>
        <taxon>eudicotyledons</taxon>
        <taxon>Gunneridae</taxon>
        <taxon>Pentapetalae</taxon>
        <taxon>rosids</taxon>
        <taxon>fabids</taxon>
        <taxon>Rosales</taxon>
        <taxon>Rhamnaceae</taxon>
        <taxon>rhamnoid group</taxon>
        <taxon>Rhamneae</taxon>
        <taxon>Rhamnella</taxon>
    </lineage>
</organism>
<evidence type="ECO:0000259" key="5">
    <source>
        <dbReference type="PROSITE" id="PS50842"/>
    </source>
</evidence>
<dbReference type="EMBL" id="VOIH02000008">
    <property type="protein sequence ID" value="KAF3440038.1"/>
    <property type="molecule type" value="Genomic_DNA"/>
</dbReference>
<evidence type="ECO:0000256" key="2">
    <source>
        <dbReference type="ARBA" id="ARBA00022525"/>
    </source>
</evidence>
<feature type="domain" description="Expansin-like EG45" evidence="5">
    <location>
        <begin position="63"/>
        <end position="170"/>
    </location>
</feature>
<comment type="subcellular location">
    <subcellularLocation>
        <location evidence="1">Secreted</location>
    </subcellularLocation>
</comment>
<dbReference type="InterPro" id="IPR007118">
    <property type="entry name" value="Expan_Lol_pI"/>
</dbReference>
<dbReference type="SUPFAM" id="SSF50685">
    <property type="entry name" value="Barwin-like endoglucanases"/>
    <property type="match status" value="1"/>
</dbReference>
<dbReference type="CDD" id="cd22275">
    <property type="entry name" value="DPBB_EXPB_N"/>
    <property type="match status" value="1"/>
</dbReference>
<evidence type="ECO:0000313" key="8">
    <source>
        <dbReference type="Proteomes" id="UP000796880"/>
    </source>
</evidence>
<dbReference type="Pfam" id="PF01357">
    <property type="entry name" value="Expansin_C"/>
    <property type="match status" value="1"/>
</dbReference>
<accession>A0A8K0GWC9</accession>
<dbReference type="SUPFAM" id="SSF49590">
    <property type="entry name" value="PHL pollen allergen"/>
    <property type="match status" value="1"/>
</dbReference>
<proteinExistence type="inferred from homology"/>
<dbReference type="GO" id="GO:0005576">
    <property type="term" value="C:extracellular region"/>
    <property type="evidence" value="ECO:0007669"/>
    <property type="project" value="UniProtKB-SubCell"/>
</dbReference>
<dbReference type="InterPro" id="IPR007112">
    <property type="entry name" value="Expansin/allergen_DPBB_dom"/>
</dbReference>
<dbReference type="Gene3D" id="2.60.40.760">
    <property type="entry name" value="Expansin, cellulose-binding-like domain"/>
    <property type="match status" value="1"/>
</dbReference>
<dbReference type="PANTHER" id="PTHR31692">
    <property type="entry name" value="EXPANSIN-B3"/>
    <property type="match status" value="1"/>
</dbReference>